<protein>
    <submittedName>
        <fullName evidence="2">Glycosyltransferase</fullName>
    </submittedName>
</protein>
<dbReference type="Proteomes" id="UP000473525">
    <property type="component" value="Unassembled WGS sequence"/>
</dbReference>
<dbReference type="EMBL" id="WSEK01000004">
    <property type="protein sequence ID" value="MVQ49095.1"/>
    <property type="molecule type" value="Genomic_DNA"/>
</dbReference>
<evidence type="ECO:0000313" key="3">
    <source>
        <dbReference type="Proteomes" id="UP000473525"/>
    </source>
</evidence>
<keyword evidence="3" id="KW-1185">Reference proteome</keyword>
<name>A0A6L6XTX0_9ACTN</name>
<gene>
    <name evidence="2" type="ORF">GON03_07865</name>
</gene>
<dbReference type="InterPro" id="IPR029044">
    <property type="entry name" value="Nucleotide-diphossugar_trans"/>
</dbReference>
<dbReference type="InterPro" id="IPR001173">
    <property type="entry name" value="Glyco_trans_2-like"/>
</dbReference>
<dbReference type="AlphaFoldDB" id="A0A6L6XTX0"/>
<comment type="caution">
    <text evidence="2">The sequence shown here is derived from an EMBL/GenBank/DDBJ whole genome shotgun (WGS) entry which is preliminary data.</text>
</comment>
<dbReference type="RefSeq" id="WP_181645054.1">
    <property type="nucleotide sequence ID" value="NZ_WSEK01000004.1"/>
</dbReference>
<proteinExistence type="predicted"/>
<feature type="domain" description="Glycosyltransferase 2-like" evidence="1">
    <location>
        <begin position="8"/>
        <end position="127"/>
    </location>
</feature>
<reference evidence="2 3" key="1">
    <citation type="submission" date="2019-12" db="EMBL/GenBank/DDBJ databases">
        <authorList>
            <person name="Huq M.A."/>
        </authorList>
    </citation>
    <scope>NUCLEOTIDE SEQUENCE [LARGE SCALE GENOMIC DNA]</scope>
    <source>
        <strain evidence="2 3">MAH-18</strain>
    </source>
</reference>
<dbReference type="GO" id="GO:0016740">
    <property type="term" value="F:transferase activity"/>
    <property type="evidence" value="ECO:0007669"/>
    <property type="project" value="UniProtKB-KW"/>
</dbReference>
<evidence type="ECO:0000259" key="1">
    <source>
        <dbReference type="Pfam" id="PF00535"/>
    </source>
</evidence>
<accession>A0A6L6XTX0</accession>
<dbReference type="Pfam" id="PF00535">
    <property type="entry name" value="Glycos_transf_2"/>
    <property type="match status" value="1"/>
</dbReference>
<dbReference type="PANTHER" id="PTHR43179:SF7">
    <property type="entry name" value="RHAMNOSYLTRANSFERASE WBBL"/>
    <property type="match status" value="1"/>
</dbReference>
<dbReference type="PANTHER" id="PTHR43179">
    <property type="entry name" value="RHAMNOSYLTRANSFERASE WBBL"/>
    <property type="match status" value="1"/>
</dbReference>
<dbReference type="SUPFAM" id="SSF53448">
    <property type="entry name" value="Nucleotide-diphospho-sugar transferases"/>
    <property type="match status" value="1"/>
</dbReference>
<organism evidence="2 3">
    <name type="scientific">Nocardioides agri</name>
    <dbReference type="NCBI Taxonomy" id="2682843"/>
    <lineage>
        <taxon>Bacteria</taxon>
        <taxon>Bacillati</taxon>
        <taxon>Actinomycetota</taxon>
        <taxon>Actinomycetes</taxon>
        <taxon>Propionibacteriales</taxon>
        <taxon>Nocardioidaceae</taxon>
        <taxon>Nocardioides</taxon>
    </lineage>
</organism>
<evidence type="ECO:0000313" key="2">
    <source>
        <dbReference type="EMBL" id="MVQ49095.1"/>
    </source>
</evidence>
<keyword evidence="2" id="KW-0808">Transferase</keyword>
<dbReference type="Gene3D" id="3.90.550.10">
    <property type="entry name" value="Spore Coat Polysaccharide Biosynthesis Protein SpsA, Chain A"/>
    <property type="match status" value="1"/>
</dbReference>
<sequence>MQAPTVAVVVITYNSAADLPACLDSLRNGGAEGVDLTDVVVVDNASSDASVELAKATTGLPISVVQLLENAGYAAGVNAGVDAVRGRPPEAVMVLNPDCRLLPGALATLARALHVPGRGVVAPRLINPDGTLQPSLRRVPTLRGVVVEAVLGGRVADRLDVGELVFAEEQHARAGVTPWATGAALLMDWQLLESVGPWNEDFLLYSEETEYLLRAGDHGWSTWYEPAAVVEHRGGDSGINPSLAALLTVNRVVLFEQRRGSVAGRMYSAALVLGMAIRAAAGQRTARASLGALLFPSRRITSLAQLG</sequence>